<organism evidence="1 2">
    <name type="scientific">Paraburkholderia panacisoli</name>
    <dbReference type="NCBI Taxonomy" id="2603818"/>
    <lineage>
        <taxon>Bacteria</taxon>
        <taxon>Pseudomonadati</taxon>
        <taxon>Pseudomonadota</taxon>
        <taxon>Betaproteobacteria</taxon>
        <taxon>Burkholderiales</taxon>
        <taxon>Burkholderiaceae</taxon>
        <taxon>Paraburkholderia</taxon>
    </lineage>
</organism>
<dbReference type="Proteomes" id="UP000325273">
    <property type="component" value="Unassembled WGS sequence"/>
</dbReference>
<sequence length="183" mass="20487">MPAPQRLLSEDNETRSIDVSLAVPGAKPVSTPAQKPADLSQQYANPLATSKKKAIRHAMPDERTGICLVGHNLSVGWNVRWAFRLMNVDGGPERLSSCRPYLATVRKRKEPAASRTRYDCAHVVPVTPFRCMSYLRKEEIMKRDMNLALAILKTLEENKSPHLSEFDIESALKEAFDVSNRGI</sequence>
<evidence type="ECO:0000313" key="2">
    <source>
        <dbReference type="Proteomes" id="UP000325273"/>
    </source>
</evidence>
<dbReference type="RefSeq" id="WP_149676935.1">
    <property type="nucleotide sequence ID" value="NZ_VTUZ01000111.1"/>
</dbReference>
<dbReference type="AlphaFoldDB" id="A0A5B0FYF6"/>
<keyword evidence="2" id="KW-1185">Reference proteome</keyword>
<gene>
    <name evidence="1" type="ORF">FVF58_50645</name>
</gene>
<name>A0A5B0FYF6_9BURK</name>
<dbReference type="EMBL" id="VTUZ01000111">
    <property type="protein sequence ID" value="KAA0996092.1"/>
    <property type="molecule type" value="Genomic_DNA"/>
</dbReference>
<evidence type="ECO:0000313" key="1">
    <source>
        <dbReference type="EMBL" id="KAA0996092.1"/>
    </source>
</evidence>
<accession>A0A5B0FYF6</accession>
<reference evidence="1 2" key="1">
    <citation type="submission" date="2019-08" db="EMBL/GenBank/DDBJ databases">
        <title>Paraburkholderia sp. DCY113.</title>
        <authorList>
            <person name="Kang J."/>
        </authorList>
    </citation>
    <scope>NUCLEOTIDE SEQUENCE [LARGE SCALE GENOMIC DNA]</scope>
    <source>
        <strain evidence="1 2">DCY113</strain>
    </source>
</reference>
<proteinExistence type="predicted"/>
<protein>
    <submittedName>
        <fullName evidence="1">Uncharacterized protein</fullName>
    </submittedName>
</protein>
<comment type="caution">
    <text evidence="1">The sequence shown here is derived from an EMBL/GenBank/DDBJ whole genome shotgun (WGS) entry which is preliminary data.</text>
</comment>